<comment type="similarity">
    <text evidence="14">Belongs to the UbiA prenyltransferase family. Protoheme IX farnesyltransferase subfamily.</text>
</comment>
<feature type="transmembrane region" description="Helical" evidence="14">
    <location>
        <begin position="122"/>
        <end position="139"/>
    </location>
</feature>
<dbReference type="InterPro" id="IPR030470">
    <property type="entry name" value="UbiA_prenylTrfase_CS"/>
</dbReference>
<evidence type="ECO:0000256" key="4">
    <source>
        <dbReference type="ARBA" id="ARBA00022475"/>
    </source>
</evidence>
<keyword evidence="9 14" id="KW-0472">Membrane</keyword>
<keyword evidence="5 14" id="KW-0808">Transferase</keyword>
<evidence type="ECO:0000313" key="16">
    <source>
        <dbReference type="Proteomes" id="UP000314011"/>
    </source>
</evidence>
<dbReference type="GO" id="GO:0048034">
    <property type="term" value="P:heme O biosynthetic process"/>
    <property type="evidence" value="ECO:0007669"/>
    <property type="project" value="UniProtKB-UniRule"/>
</dbReference>
<gene>
    <name evidence="14" type="primary">ctaB</name>
    <name evidence="15" type="ORF">FHY64_05550</name>
</gene>
<dbReference type="AlphaFoldDB" id="A0A5C5GE15"/>
<dbReference type="UniPathway" id="UPA00834">
    <property type="reaction ID" value="UER00712"/>
</dbReference>
<protein>
    <recommendedName>
        <fullName evidence="11 14">Protoheme IX farnesyltransferase</fullName>
        <ecNumber evidence="3 14">2.5.1.141</ecNumber>
    </recommendedName>
    <alternativeName>
        <fullName evidence="12 14">Heme B farnesyltransferase</fullName>
    </alternativeName>
    <alternativeName>
        <fullName evidence="10 14">Heme O synthase</fullName>
    </alternativeName>
</protein>
<sequence>MTDLSAQDVSTQEPGLGDYFALLKPRVMSLVVFTAFIGLVVAPVHVHPFIAFVSILCIAVGAGASGALNMWWDADIDTRMRRTAGRPIPSGRVNKEEALALGLALSGFSTVLLGLAANWLAAGILAFTIFFYAVVYTMWLKRSTPQNIVIGGAAGAFPPLLGWVCATGGVSLEAWLMFALIFMWTPPHFWALALFVKSDYGNAGIPMMTEAKGRPATRRQVLAYSLLLAPVAIGLGFTSIGGPLYLAAAVILNARFVIGAVAVARRDETMAEADSYAAEKGLFKQSLYYLFLHFAALGAEAGLAALGYGGW</sequence>
<dbReference type="CDD" id="cd13957">
    <property type="entry name" value="PT_UbiA_Cox10"/>
    <property type="match status" value="1"/>
</dbReference>
<comment type="function">
    <text evidence="14">Converts heme B (protoheme IX) to heme O by substitution of the vinyl group on carbon 2 of heme B porphyrin ring with a hydroxyethyl farnesyl side group.</text>
</comment>
<evidence type="ECO:0000256" key="13">
    <source>
        <dbReference type="ARBA" id="ARBA00047690"/>
    </source>
</evidence>
<comment type="miscellaneous">
    <text evidence="14">Carbon 2 of the heme B porphyrin ring is defined according to the Fischer nomenclature.</text>
</comment>
<comment type="catalytic activity">
    <reaction evidence="13 14">
        <text>heme b + (2E,6E)-farnesyl diphosphate + H2O = Fe(II)-heme o + diphosphate</text>
        <dbReference type="Rhea" id="RHEA:28070"/>
        <dbReference type="ChEBI" id="CHEBI:15377"/>
        <dbReference type="ChEBI" id="CHEBI:33019"/>
        <dbReference type="ChEBI" id="CHEBI:60344"/>
        <dbReference type="ChEBI" id="CHEBI:60530"/>
        <dbReference type="ChEBI" id="CHEBI:175763"/>
        <dbReference type="EC" id="2.5.1.141"/>
    </reaction>
</comment>
<keyword evidence="7 14" id="KW-1133">Transmembrane helix</keyword>
<accession>A0A5C5GE15</accession>
<keyword evidence="16" id="KW-1185">Reference proteome</keyword>
<keyword evidence="6 14" id="KW-0812">Transmembrane</keyword>
<name>A0A5C5GE15_9RHOB</name>
<evidence type="ECO:0000256" key="1">
    <source>
        <dbReference type="ARBA" id="ARBA00004651"/>
    </source>
</evidence>
<keyword evidence="8 14" id="KW-0350">Heme biosynthesis</keyword>
<feature type="transmembrane region" description="Helical" evidence="14">
    <location>
        <begin position="286"/>
        <end position="308"/>
    </location>
</feature>
<comment type="caution">
    <text evidence="15">The sequence shown here is derived from an EMBL/GenBank/DDBJ whole genome shotgun (WGS) entry which is preliminary data.</text>
</comment>
<dbReference type="HAMAP" id="MF_00154">
    <property type="entry name" value="CyoE_CtaB"/>
    <property type="match status" value="1"/>
</dbReference>
<dbReference type="PANTHER" id="PTHR43448:SF7">
    <property type="entry name" value="4-HYDROXYBENZOATE SOLANESYLTRANSFERASE"/>
    <property type="match status" value="1"/>
</dbReference>
<comment type="subunit">
    <text evidence="14">Interacts with CtaA.</text>
</comment>
<dbReference type="Pfam" id="PF01040">
    <property type="entry name" value="UbiA"/>
    <property type="match status" value="1"/>
</dbReference>
<dbReference type="EC" id="2.5.1.141" evidence="3 14"/>
<evidence type="ECO:0000256" key="2">
    <source>
        <dbReference type="ARBA" id="ARBA00004919"/>
    </source>
</evidence>
<feature type="transmembrane region" description="Helical" evidence="14">
    <location>
        <begin position="27"/>
        <end position="44"/>
    </location>
</feature>
<reference evidence="15 16" key="1">
    <citation type="submission" date="2019-06" db="EMBL/GenBank/DDBJ databases">
        <title>Genome of new Rhodobacteraceae sp. SM1903.</title>
        <authorList>
            <person name="Ren X."/>
        </authorList>
    </citation>
    <scope>NUCLEOTIDE SEQUENCE [LARGE SCALE GENOMIC DNA]</scope>
    <source>
        <strain evidence="15 16">SM1903</strain>
    </source>
</reference>
<dbReference type="RefSeq" id="WP_140193423.1">
    <property type="nucleotide sequence ID" value="NZ_CP065915.1"/>
</dbReference>
<dbReference type="InterPro" id="IPR000537">
    <property type="entry name" value="UbiA_prenyltransferase"/>
</dbReference>
<dbReference type="InterPro" id="IPR006369">
    <property type="entry name" value="Protohaem_IX_farnesylTrfase"/>
</dbReference>
<evidence type="ECO:0000256" key="5">
    <source>
        <dbReference type="ARBA" id="ARBA00022679"/>
    </source>
</evidence>
<dbReference type="OrthoDB" id="9814417at2"/>
<dbReference type="GO" id="GO:0005886">
    <property type="term" value="C:plasma membrane"/>
    <property type="evidence" value="ECO:0007669"/>
    <property type="project" value="UniProtKB-SubCell"/>
</dbReference>
<organism evidence="15 16">
    <name type="scientific">Pelagovum pacificum</name>
    <dbReference type="NCBI Taxonomy" id="2588711"/>
    <lineage>
        <taxon>Bacteria</taxon>
        <taxon>Pseudomonadati</taxon>
        <taxon>Pseudomonadota</taxon>
        <taxon>Alphaproteobacteria</taxon>
        <taxon>Rhodobacterales</taxon>
        <taxon>Paracoccaceae</taxon>
        <taxon>Pelagovum</taxon>
    </lineage>
</organism>
<comment type="pathway">
    <text evidence="2 14">Porphyrin-containing compound metabolism; heme O biosynthesis; heme O from protoheme: step 1/1.</text>
</comment>
<dbReference type="Proteomes" id="UP000314011">
    <property type="component" value="Unassembled WGS sequence"/>
</dbReference>
<comment type="subcellular location">
    <subcellularLocation>
        <location evidence="1 14">Cell membrane</location>
        <topology evidence="1 14">Multi-pass membrane protein</topology>
    </subcellularLocation>
</comment>
<evidence type="ECO:0000256" key="3">
    <source>
        <dbReference type="ARBA" id="ARBA00012292"/>
    </source>
</evidence>
<feature type="transmembrane region" description="Helical" evidence="14">
    <location>
        <begin position="244"/>
        <end position="265"/>
    </location>
</feature>
<dbReference type="GO" id="GO:0008495">
    <property type="term" value="F:protoheme IX farnesyltransferase activity"/>
    <property type="evidence" value="ECO:0007669"/>
    <property type="project" value="UniProtKB-UniRule"/>
</dbReference>
<evidence type="ECO:0000256" key="11">
    <source>
        <dbReference type="ARBA" id="ARBA00040810"/>
    </source>
</evidence>
<evidence type="ECO:0000313" key="15">
    <source>
        <dbReference type="EMBL" id="TNY32740.1"/>
    </source>
</evidence>
<evidence type="ECO:0000256" key="7">
    <source>
        <dbReference type="ARBA" id="ARBA00022989"/>
    </source>
</evidence>
<proteinExistence type="inferred from homology"/>
<dbReference type="NCBIfam" id="TIGR01473">
    <property type="entry name" value="cyoE_ctaB"/>
    <property type="match status" value="1"/>
</dbReference>
<keyword evidence="4 14" id="KW-1003">Cell membrane</keyword>
<feature type="transmembrane region" description="Helical" evidence="14">
    <location>
        <begin position="50"/>
        <end position="72"/>
    </location>
</feature>
<dbReference type="PROSITE" id="PS00943">
    <property type="entry name" value="UBIA"/>
    <property type="match status" value="1"/>
</dbReference>
<evidence type="ECO:0000256" key="10">
    <source>
        <dbReference type="ARBA" id="ARBA00030253"/>
    </source>
</evidence>
<feature type="transmembrane region" description="Helical" evidence="14">
    <location>
        <begin position="221"/>
        <end position="238"/>
    </location>
</feature>
<evidence type="ECO:0000256" key="9">
    <source>
        <dbReference type="ARBA" id="ARBA00023136"/>
    </source>
</evidence>
<evidence type="ECO:0000256" key="8">
    <source>
        <dbReference type="ARBA" id="ARBA00023133"/>
    </source>
</evidence>
<dbReference type="InterPro" id="IPR044878">
    <property type="entry name" value="UbiA_sf"/>
</dbReference>
<dbReference type="Gene3D" id="1.10.357.140">
    <property type="entry name" value="UbiA prenyltransferase"/>
    <property type="match status" value="1"/>
</dbReference>
<dbReference type="EMBL" id="VFFF01000001">
    <property type="protein sequence ID" value="TNY32740.1"/>
    <property type="molecule type" value="Genomic_DNA"/>
</dbReference>
<dbReference type="PANTHER" id="PTHR43448">
    <property type="entry name" value="PROTOHEME IX FARNESYLTRANSFERASE, MITOCHONDRIAL"/>
    <property type="match status" value="1"/>
</dbReference>
<evidence type="ECO:0000256" key="14">
    <source>
        <dbReference type="HAMAP-Rule" id="MF_00154"/>
    </source>
</evidence>
<evidence type="ECO:0000256" key="6">
    <source>
        <dbReference type="ARBA" id="ARBA00022692"/>
    </source>
</evidence>
<evidence type="ECO:0000256" key="12">
    <source>
        <dbReference type="ARBA" id="ARBA00042475"/>
    </source>
</evidence>
<dbReference type="NCBIfam" id="NF003349">
    <property type="entry name" value="PRK04375.1-2"/>
    <property type="match status" value="1"/>
</dbReference>